<evidence type="ECO:0000256" key="6">
    <source>
        <dbReference type="ARBA" id="ARBA00023136"/>
    </source>
</evidence>
<feature type="domain" description="ABC transmembrane type-1" evidence="8">
    <location>
        <begin position="128"/>
        <end position="329"/>
    </location>
</feature>
<evidence type="ECO:0000256" key="1">
    <source>
        <dbReference type="ARBA" id="ARBA00004651"/>
    </source>
</evidence>
<dbReference type="Pfam" id="PF00528">
    <property type="entry name" value="BPD_transp_1"/>
    <property type="match status" value="1"/>
</dbReference>
<keyword evidence="3" id="KW-1003">Cell membrane</keyword>
<dbReference type="SUPFAM" id="SSF161098">
    <property type="entry name" value="MetI-like"/>
    <property type="match status" value="1"/>
</dbReference>
<dbReference type="CDD" id="cd06261">
    <property type="entry name" value="TM_PBP2"/>
    <property type="match status" value="1"/>
</dbReference>
<dbReference type="PROSITE" id="PS50928">
    <property type="entry name" value="ABC_TM1"/>
    <property type="match status" value="1"/>
</dbReference>
<reference evidence="9" key="1">
    <citation type="submission" date="2020-12" db="EMBL/GenBank/DDBJ databases">
        <title>Genomic characterization of non-nitrogen-fixing Frankia strains.</title>
        <authorList>
            <person name="Carlos-Shanley C."/>
            <person name="Guerra T."/>
            <person name="Hahn D."/>
        </authorList>
    </citation>
    <scope>NUCLEOTIDE SEQUENCE</scope>
    <source>
        <strain evidence="9">CN6</strain>
    </source>
</reference>
<dbReference type="GO" id="GO:0055085">
    <property type="term" value="P:transmembrane transport"/>
    <property type="evidence" value="ECO:0007669"/>
    <property type="project" value="InterPro"/>
</dbReference>
<dbReference type="Gene3D" id="1.10.3720.10">
    <property type="entry name" value="MetI-like"/>
    <property type="match status" value="1"/>
</dbReference>
<feature type="transmembrane region" description="Helical" evidence="7">
    <location>
        <begin position="253"/>
        <end position="277"/>
    </location>
</feature>
<keyword evidence="6 7" id="KW-0472">Membrane</keyword>
<evidence type="ECO:0000256" key="4">
    <source>
        <dbReference type="ARBA" id="ARBA00022692"/>
    </source>
</evidence>
<dbReference type="AlphaFoldDB" id="A0A937UR02"/>
<keyword evidence="10" id="KW-1185">Reference proteome</keyword>
<evidence type="ECO:0000256" key="3">
    <source>
        <dbReference type="ARBA" id="ARBA00022475"/>
    </source>
</evidence>
<gene>
    <name evidence="9" type="ORF">I7412_27280</name>
</gene>
<keyword evidence="5 7" id="KW-1133">Transmembrane helix</keyword>
<feature type="transmembrane region" description="Helical" evidence="7">
    <location>
        <begin position="205"/>
        <end position="233"/>
    </location>
</feature>
<dbReference type="Proteomes" id="UP000604475">
    <property type="component" value="Unassembled WGS sequence"/>
</dbReference>
<feature type="transmembrane region" description="Helical" evidence="7">
    <location>
        <begin position="37"/>
        <end position="58"/>
    </location>
</feature>
<comment type="subcellular location">
    <subcellularLocation>
        <location evidence="1 7">Cell membrane</location>
        <topology evidence="1 7">Multi-pass membrane protein</topology>
    </subcellularLocation>
</comment>
<comment type="similarity">
    <text evidence="7">Belongs to the binding-protein-dependent transport system permease family.</text>
</comment>
<evidence type="ECO:0000256" key="7">
    <source>
        <dbReference type="RuleBase" id="RU363032"/>
    </source>
</evidence>
<dbReference type="GO" id="GO:0005886">
    <property type="term" value="C:plasma membrane"/>
    <property type="evidence" value="ECO:0007669"/>
    <property type="project" value="UniProtKB-SubCell"/>
</dbReference>
<sequence length="349" mass="36252">MEELTAPASPTGTGGTAGAVRTVRAGGLTRRYAAGRVLRAAGVVWAAYTLSFLVMELLPGDPVAAMAGAGLQLQPVSEVRLAQLREQYGFDQPVLAQYVDYLARAARGDLGDSVALGRPVTSMITTALPPTLALAASALALALVGGGALALAATYTRRRWPRQVLLSLPSLGVSLPSFWVGLMLVELLSFRARIFPAFGDDGVRGLVLPAMTLAVPTAAMIAQVLATSLLTALDEPYIQTARGKGASRARLQLWHALPNACLSTLTVAGLLVGQLLASSVVIETVFSRDGIGRITADAVTVQDIPVVQGVVVFSAVVVVITNLLIDLVYPLLDRRITLAGAAAVPGAAR</sequence>
<feature type="transmembrane region" description="Helical" evidence="7">
    <location>
        <begin position="164"/>
        <end position="185"/>
    </location>
</feature>
<evidence type="ECO:0000313" key="9">
    <source>
        <dbReference type="EMBL" id="MBL7630797.1"/>
    </source>
</evidence>
<dbReference type="PANTHER" id="PTHR43163:SF6">
    <property type="entry name" value="DIPEPTIDE TRANSPORT SYSTEM PERMEASE PROTEIN DPPB-RELATED"/>
    <property type="match status" value="1"/>
</dbReference>
<name>A0A937UR02_9ACTN</name>
<feature type="transmembrane region" description="Helical" evidence="7">
    <location>
        <begin position="132"/>
        <end position="152"/>
    </location>
</feature>
<dbReference type="InterPro" id="IPR000515">
    <property type="entry name" value="MetI-like"/>
</dbReference>
<evidence type="ECO:0000259" key="8">
    <source>
        <dbReference type="PROSITE" id="PS50928"/>
    </source>
</evidence>
<dbReference type="PANTHER" id="PTHR43163">
    <property type="entry name" value="DIPEPTIDE TRANSPORT SYSTEM PERMEASE PROTEIN DPPB-RELATED"/>
    <property type="match status" value="1"/>
</dbReference>
<keyword evidence="2 7" id="KW-0813">Transport</keyword>
<evidence type="ECO:0000313" key="10">
    <source>
        <dbReference type="Proteomes" id="UP000604475"/>
    </source>
</evidence>
<organism evidence="9 10">
    <name type="scientific">Frankia nepalensis</name>
    <dbReference type="NCBI Taxonomy" id="1836974"/>
    <lineage>
        <taxon>Bacteria</taxon>
        <taxon>Bacillati</taxon>
        <taxon>Actinomycetota</taxon>
        <taxon>Actinomycetes</taxon>
        <taxon>Frankiales</taxon>
        <taxon>Frankiaceae</taxon>
        <taxon>Frankia</taxon>
    </lineage>
</organism>
<comment type="caution">
    <text evidence="9">The sequence shown here is derived from an EMBL/GenBank/DDBJ whole genome shotgun (WGS) entry which is preliminary data.</text>
</comment>
<accession>A0A937UR02</accession>
<keyword evidence="4 7" id="KW-0812">Transmembrane</keyword>
<evidence type="ECO:0000256" key="2">
    <source>
        <dbReference type="ARBA" id="ARBA00022448"/>
    </source>
</evidence>
<proteinExistence type="inferred from homology"/>
<evidence type="ECO:0000256" key="5">
    <source>
        <dbReference type="ARBA" id="ARBA00022989"/>
    </source>
</evidence>
<dbReference type="RefSeq" id="WP_203000125.1">
    <property type="nucleotide sequence ID" value="NZ_JADWYU010000132.1"/>
</dbReference>
<protein>
    <submittedName>
        <fullName evidence="9">ABC transporter permease</fullName>
    </submittedName>
</protein>
<feature type="transmembrane region" description="Helical" evidence="7">
    <location>
        <begin position="306"/>
        <end position="325"/>
    </location>
</feature>
<dbReference type="EMBL" id="JAEACQ010000254">
    <property type="protein sequence ID" value="MBL7630797.1"/>
    <property type="molecule type" value="Genomic_DNA"/>
</dbReference>
<dbReference type="InterPro" id="IPR035906">
    <property type="entry name" value="MetI-like_sf"/>
</dbReference>